<keyword evidence="2" id="KW-1185">Reference proteome</keyword>
<reference evidence="1" key="1">
    <citation type="submission" date="2020-10" db="EMBL/GenBank/DDBJ databases">
        <authorList>
            <person name="Castelo-Branco R."/>
            <person name="Eusebio N."/>
            <person name="Adriana R."/>
            <person name="Vieira A."/>
            <person name="Brugerolle De Fraissinette N."/>
            <person name="Rezende De Castro R."/>
            <person name="Schneider M.P."/>
            <person name="Vasconcelos V."/>
            <person name="Leao P.N."/>
        </authorList>
    </citation>
    <scope>NUCLEOTIDE SEQUENCE</scope>
    <source>
        <strain evidence="1">LEGE 11479</strain>
    </source>
</reference>
<sequence length="104" mass="11941">MKDLVEAQPKPIPILKAFNKIDHPEIHQRLAVAIAQSSGFTSTEKKKINKVIARVQELKSNDPGIEFFTLKDFLEKLGCEKVKGRKLRYLTEKSLLKLIDQWPL</sequence>
<comment type="caution">
    <text evidence="1">The sequence shown here is derived from an EMBL/GenBank/DDBJ whole genome shotgun (WGS) entry which is preliminary data.</text>
</comment>
<name>A0A929FCN0_LEPEC</name>
<organism evidence="1 2">
    <name type="scientific">Leptolyngbya cf. ectocarpi LEGE 11479</name>
    <dbReference type="NCBI Taxonomy" id="1828722"/>
    <lineage>
        <taxon>Bacteria</taxon>
        <taxon>Bacillati</taxon>
        <taxon>Cyanobacteriota</taxon>
        <taxon>Cyanophyceae</taxon>
        <taxon>Leptolyngbyales</taxon>
        <taxon>Leptolyngbyaceae</taxon>
        <taxon>Leptolyngbya group</taxon>
        <taxon>Leptolyngbya</taxon>
    </lineage>
</organism>
<dbReference type="Proteomes" id="UP000615026">
    <property type="component" value="Unassembled WGS sequence"/>
</dbReference>
<evidence type="ECO:0000313" key="1">
    <source>
        <dbReference type="EMBL" id="MBE9070237.1"/>
    </source>
</evidence>
<protein>
    <submittedName>
        <fullName evidence="1">Uncharacterized protein</fullName>
    </submittedName>
</protein>
<proteinExistence type="predicted"/>
<dbReference type="EMBL" id="JADEXP010000396">
    <property type="protein sequence ID" value="MBE9070237.1"/>
    <property type="molecule type" value="Genomic_DNA"/>
</dbReference>
<dbReference type="AlphaFoldDB" id="A0A929FCN0"/>
<accession>A0A929FCN0</accession>
<gene>
    <name evidence="1" type="ORF">IQ260_26705</name>
</gene>
<evidence type="ECO:0000313" key="2">
    <source>
        <dbReference type="Proteomes" id="UP000615026"/>
    </source>
</evidence>